<dbReference type="Proteomes" id="UP001153334">
    <property type="component" value="Unassembled WGS sequence"/>
</dbReference>
<keyword evidence="2" id="KW-1185">Reference proteome</keyword>
<accession>A0ACC2I2S4</accession>
<dbReference type="EMBL" id="JAPESX010002123">
    <property type="protein sequence ID" value="KAJ8109258.1"/>
    <property type="molecule type" value="Genomic_DNA"/>
</dbReference>
<comment type="caution">
    <text evidence="1">The sequence shown here is derived from an EMBL/GenBank/DDBJ whole genome shotgun (WGS) entry which is preliminary data.</text>
</comment>
<evidence type="ECO:0000313" key="1">
    <source>
        <dbReference type="EMBL" id="KAJ8109258.1"/>
    </source>
</evidence>
<organism evidence="1 2">
    <name type="scientific">Nemania bipapillata</name>
    <dbReference type="NCBI Taxonomy" id="110536"/>
    <lineage>
        <taxon>Eukaryota</taxon>
        <taxon>Fungi</taxon>
        <taxon>Dikarya</taxon>
        <taxon>Ascomycota</taxon>
        <taxon>Pezizomycotina</taxon>
        <taxon>Sordariomycetes</taxon>
        <taxon>Xylariomycetidae</taxon>
        <taxon>Xylariales</taxon>
        <taxon>Xylariaceae</taxon>
        <taxon>Nemania</taxon>
    </lineage>
</organism>
<reference evidence="1" key="1">
    <citation type="submission" date="2022-11" db="EMBL/GenBank/DDBJ databases">
        <title>Genome Sequence of Nemania bipapillata.</title>
        <authorList>
            <person name="Buettner E."/>
        </authorList>
    </citation>
    <scope>NUCLEOTIDE SEQUENCE</scope>
    <source>
        <strain evidence="1">CP14</strain>
    </source>
</reference>
<proteinExistence type="predicted"/>
<sequence length="195" mass="20928">MPCRGADVNPKHDTETPALVKAAESGNVAVVSHLLSHNANPNARNRLGQTALFVASIKGHNSVIEALVGGRADINAQDKEGRSPLLYIASEKKSKTKWTAGTLRLLRQHGADLEVHDQIGRTPLLWAATNSNLELAKFLLEHGADVTAANNRGRTALHLSAESKDEAHRDDMVKLLLSNGANPEATSDGGWTPRE</sequence>
<evidence type="ECO:0000313" key="2">
    <source>
        <dbReference type="Proteomes" id="UP001153334"/>
    </source>
</evidence>
<name>A0ACC2I2S4_9PEZI</name>
<gene>
    <name evidence="1" type="ORF">ONZ43_g6183</name>
</gene>
<protein>
    <submittedName>
        <fullName evidence="1">Uncharacterized protein</fullName>
    </submittedName>
</protein>